<organism evidence="2 3">
    <name type="scientific">Marinitoga hydrogenitolerans (strain DSM 16785 / JCM 12826 / AT1271)</name>
    <dbReference type="NCBI Taxonomy" id="1122195"/>
    <lineage>
        <taxon>Bacteria</taxon>
        <taxon>Thermotogati</taxon>
        <taxon>Thermotogota</taxon>
        <taxon>Thermotogae</taxon>
        <taxon>Petrotogales</taxon>
        <taxon>Petrotogaceae</taxon>
        <taxon>Marinitoga</taxon>
    </lineage>
</organism>
<evidence type="ECO:0000259" key="1">
    <source>
        <dbReference type="Pfam" id="PF13175"/>
    </source>
</evidence>
<dbReference type="InterPro" id="IPR027417">
    <property type="entry name" value="P-loop_NTPase"/>
</dbReference>
<evidence type="ECO:0000313" key="2">
    <source>
        <dbReference type="EMBL" id="SHF09783.1"/>
    </source>
</evidence>
<gene>
    <name evidence="2" type="ORF">SAMN02745164_01781</name>
</gene>
<dbReference type="PANTHER" id="PTHR43581">
    <property type="entry name" value="ATP/GTP PHOSPHATASE"/>
    <property type="match status" value="1"/>
</dbReference>
<dbReference type="OrthoDB" id="308933at2"/>
<dbReference type="Gene3D" id="3.40.50.300">
    <property type="entry name" value="P-loop containing nucleotide triphosphate hydrolases"/>
    <property type="match status" value="1"/>
</dbReference>
<dbReference type="STRING" id="1122195.SAMN02745164_01781"/>
<dbReference type="InterPro" id="IPR041685">
    <property type="entry name" value="AAA_GajA/Old/RecF-like"/>
</dbReference>
<dbReference type="PANTHER" id="PTHR43581:SF2">
    <property type="entry name" value="EXCINUCLEASE ATPASE SUBUNIT"/>
    <property type="match status" value="1"/>
</dbReference>
<dbReference type="Pfam" id="PF13175">
    <property type="entry name" value="AAA_15"/>
    <property type="match status" value="1"/>
</dbReference>
<keyword evidence="3" id="KW-1185">Reference proteome</keyword>
<comment type="caution">
    <text evidence="2">The sequence shown here is derived from an EMBL/GenBank/DDBJ whole genome shotgun (WGS) entry which is preliminary data.</text>
</comment>
<dbReference type="RefSeq" id="WP_072865523.1">
    <property type="nucleotide sequence ID" value="NZ_FQUI01000034.1"/>
</dbReference>
<evidence type="ECO:0000313" key="3">
    <source>
        <dbReference type="Proteomes" id="UP000184334"/>
    </source>
</evidence>
<accession>A0A1M4YVH5</accession>
<dbReference type="SUPFAM" id="SSF52540">
    <property type="entry name" value="P-loop containing nucleoside triphosphate hydrolases"/>
    <property type="match status" value="1"/>
</dbReference>
<proteinExistence type="predicted"/>
<sequence>MERIKIKNFIVLEDIHIELKRLNIFIGKQGTGKSLLSKLIYFFKSIPIEMLNAVDQKAEFKKFVEMQEEKFISYFYLESYFKEEFLIEYEFDNKKIIVNNKEKFEIIFSEYYENLYNEIRNKYLELEALEFKNTEGFILDAAPIVKTFSYIIDKLKKEGNDLFLHEQLFIPSGRSFYSILAKNIFSILENINNINDPFIIRFGRLYEQLKKKEFFKDVNKNENSIFNIKINQILNGNFIKEKNEDFIKLNNGKLVKLSQASSGQQEILPLILALKNIVYKKDKVGKTLYIEEPETHLFPETQKKIVELISLVFNIKKDIQFFITTHSPYILVALNNLMIAEHLYSNISDENKKRKINEIVNSDFHISLKDVSAYLFENGKIENIKDNFIISADIIDEISDVLAKQFDSLMEWIDEID</sequence>
<reference evidence="2" key="1">
    <citation type="submission" date="2016-11" db="EMBL/GenBank/DDBJ databases">
        <authorList>
            <person name="Varghese N."/>
            <person name="Submissions S."/>
        </authorList>
    </citation>
    <scope>NUCLEOTIDE SEQUENCE [LARGE SCALE GENOMIC DNA]</scope>
    <source>
        <strain evidence="2">DSM 16785</strain>
    </source>
</reference>
<dbReference type="EMBL" id="FQUI01000034">
    <property type="protein sequence ID" value="SHF09783.1"/>
    <property type="molecule type" value="Genomic_DNA"/>
</dbReference>
<name>A0A1M4YVH5_MARH1</name>
<feature type="domain" description="Endonuclease GajA/Old nuclease/RecF-like AAA" evidence="1">
    <location>
        <begin position="2"/>
        <end position="330"/>
    </location>
</feature>
<dbReference type="AlphaFoldDB" id="A0A1M4YVH5"/>
<protein>
    <submittedName>
        <fullName evidence="2">Predicted ATPase</fullName>
    </submittedName>
</protein>
<dbReference type="InterPro" id="IPR051396">
    <property type="entry name" value="Bact_Antivir_Def_Nuclease"/>
</dbReference>
<dbReference type="Proteomes" id="UP000184334">
    <property type="component" value="Unassembled WGS sequence"/>
</dbReference>